<dbReference type="PANTHER" id="PTHR38479:SF2">
    <property type="entry name" value="WINGED HELIX DNA-BINDING DOMAIN-CONTAINING PROTEIN"/>
    <property type="match status" value="1"/>
</dbReference>
<protein>
    <submittedName>
        <fullName evidence="1">Winged helix DNA-binding domain-containing protein</fullName>
    </submittedName>
</protein>
<name>A0A2N6VLV5_9MICO</name>
<dbReference type="GO" id="GO:0003677">
    <property type="term" value="F:DNA binding"/>
    <property type="evidence" value="ECO:0007669"/>
    <property type="project" value="UniProtKB-KW"/>
</dbReference>
<sequence length="381" mass="41504">MVDKPLVRARLVAQGMCPVPGGRRSSFETPEAVATGLGALQGQDLPGALSSVALRVMHAGSGVEASVALERTREAFSRGRLVRGYPMRGTVFVTSAEDLWWMTDLCAGPAVKQARKNSPRLGIEDEHFSVARGVLERECAGPEGATRAQVFEAWAAAGVPTEGGCSYHLLKHFLSTMFVTYGPLTEDGPVENRVVLSSAWLPDGSRLAVAFNDDRQAATAELLRRYVLSRGPVTLRDFQWWTKLPLTLIRAAARDIESSVEEWGTDESGDALLCAPDLPEVVAQVGRVTDRPQLLPPFDEMILGYPDRTYIVPAEHHATLVPGNNGVFRSAVVAGSQVVGYWRRKGQKGKRSLVLEPFGVMSEARENKVRAVFEQYPHANA</sequence>
<evidence type="ECO:0000313" key="2">
    <source>
        <dbReference type="Proteomes" id="UP000235598"/>
    </source>
</evidence>
<keyword evidence="1" id="KW-0238">DNA-binding</keyword>
<dbReference type="AlphaFoldDB" id="A0A2N6VLV5"/>
<reference evidence="1 2" key="1">
    <citation type="submission" date="2017-09" db="EMBL/GenBank/DDBJ databases">
        <title>Bacterial strain isolated from the female urinary microbiota.</title>
        <authorList>
            <person name="Thomas-White K."/>
            <person name="Kumar N."/>
            <person name="Forster S."/>
            <person name="Putonti C."/>
            <person name="Lawley T."/>
            <person name="Wolfe A.J."/>
        </authorList>
    </citation>
    <scope>NUCLEOTIDE SEQUENCE [LARGE SCALE GENOMIC DNA]</scope>
    <source>
        <strain evidence="1 2">UMB1301</strain>
    </source>
</reference>
<proteinExistence type="predicted"/>
<dbReference type="Proteomes" id="UP000235598">
    <property type="component" value="Unassembled WGS sequence"/>
</dbReference>
<accession>A0A2N6VLV5</accession>
<gene>
    <name evidence="1" type="ORF">CJ199_08205</name>
</gene>
<dbReference type="InterPro" id="IPR009351">
    <property type="entry name" value="AlkZ-like"/>
</dbReference>
<evidence type="ECO:0000313" key="1">
    <source>
        <dbReference type="EMBL" id="PMD05067.1"/>
    </source>
</evidence>
<comment type="caution">
    <text evidence="1">The sequence shown here is derived from an EMBL/GenBank/DDBJ whole genome shotgun (WGS) entry which is preliminary data.</text>
</comment>
<dbReference type="PANTHER" id="PTHR38479">
    <property type="entry name" value="LMO0824 PROTEIN"/>
    <property type="match status" value="1"/>
</dbReference>
<organism evidence="1 2">
    <name type="scientific">Brevibacterium paucivorans</name>
    <dbReference type="NCBI Taxonomy" id="170994"/>
    <lineage>
        <taxon>Bacteria</taxon>
        <taxon>Bacillati</taxon>
        <taxon>Actinomycetota</taxon>
        <taxon>Actinomycetes</taxon>
        <taxon>Micrococcales</taxon>
        <taxon>Brevibacteriaceae</taxon>
        <taxon>Brevibacterium</taxon>
    </lineage>
</organism>
<dbReference type="OrthoDB" id="9148135at2"/>
<dbReference type="RefSeq" id="WP_102239008.1">
    <property type="nucleotide sequence ID" value="NZ_PNHK01000003.1"/>
</dbReference>
<dbReference type="EMBL" id="PNHK01000003">
    <property type="protein sequence ID" value="PMD05067.1"/>
    <property type="molecule type" value="Genomic_DNA"/>
</dbReference>
<dbReference type="Pfam" id="PF06224">
    <property type="entry name" value="AlkZ-like"/>
    <property type="match status" value="1"/>
</dbReference>